<evidence type="ECO:0000313" key="7">
    <source>
        <dbReference type="Proteomes" id="UP000396862"/>
    </source>
</evidence>
<dbReference type="InterPro" id="IPR036737">
    <property type="entry name" value="OmpA-like_sf"/>
</dbReference>
<dbReference type="EMBL" id="BLAU01000001">
    <property type="protein sequence ID" value="GET20378.1"/>
    <property type="molecule type" value="Genomic_DNA"/>
</dbReference>
<dbReference type="PANTHER" id="PTHR30329:SF21">
    <property type="entry name" value="LIPOPROTEIN YIAD-RELATED"/>
    <property type="match status" value="1"/>
</dbReference>
<organism evidence="5 6">
    <name type="scientific">Prolixibacter denitrificans</name>
    <dbReference type="NCBI Taxonomy" id="1541063"/>
    <lineage>
        <taxon>Bacteria</taxon>
        <taxon>Pseudomonadati</taxon>
        <taxon>Bacteroidota</taxon>
        <taxon>Bacteroidia</taxon>
        <taxon>Marinilabiliales</taxon>
        <taxon>Prolixibacteraceae</taxon>
        <taxon>Prolixibacter</taxon>
    </lineage>
</organism>
<keyword evidence="7" id="KW-1185">Reference proteome</keyword>
<dbReference type="GO" id="GO:0016020">
    <property type="term" value="C:membrane"/>
    <property type="evidence" value="ECO:0007669"/>
    <property type="project" value="UniProtKB-UniRule"/>
</dbReference>
<dbReference type="Gene3D" id="6.10.250.3110">
    <property type="match status" value="1"/>
</dbReference>
<dbReference type="SUPFAM" id="SSF103088">
    <property type="entry name" value="OmpA-like"/>
    <property type="match status" value="1"/>
</dbReference>
<keyword evidence="2" id="KW-0175">Coiled coil</keyword>
<accession>A0A2P8CLA1</accession>
<dbReference type="Proteomes" id="UP000240621">
    <property type="component" value="Unassembled WGS sequence"/>
</dbReference>
<evidence type="ECO:0000313" key="4">
    <source>
        <dbReference type="EMBL" id="GET20378.1"/>
    </source>
</evidence>
<feature type="domain" description="OmpA-like" evidence="3">
    <location>
        <begin position="176"/>
        <end position="299"/>
    </location>
</feature>
<evidence type="ECO:0000256" key="2">
    <source>
        <dbReference type="SAM" id="Coils"/>
    </source>
</evidence>
<dbReference type="Pfam" id="PF00691">
    <property type="entry name" value="OmpA"/>
    <property type="match status" value="1"/>
</dbReference>
<proteinExistence type="predicted"/>
<dbReference type="InterPro" id="IPR050330">
    <property type="entry name" value="Bact_OuterMem_StrucFunc"/>
</dbReference>
<dbReference type="InterPro" id="IPR006665">
    <property type="entry name" value="OmpA-like"/>
</dbReference>
<evidence type="ECO:0000313" key="5">
    <source>
        <dbReference type="EMBL" id="PSK85758.1"/>
    </source>
</evidence>
<dbReference type="PROSITE" id="PS51123">
    <property type="entry name" value="OMPA_2"/>
    <property type="match status" value="1"/>
</dbReference>
<name>A0A2P8CLA1_9BACT</name>
<protein>
    <submittedName>
        <fullName evidence="4">Cell envelope biogenesis protein OmpA</fullName>
    </submittedName>
    <submittedName>
        <fullName evidence="5">Chemotaxis protein MotB</fullName>
    </submittedName>
</protein>
<dbReference type="AlphaFoldDB" id="A0A2P8CLA1"/>
<dbReference type="CDD" id="cd07185">
    <property type="entry name" value="OmpA_C-like"/>
    <property type="match status" value="1"/>
</dbReference>
<sequence>MLLGTLLTIFMLPSCVSTSEFNRVKGKLDECEDSQLLLKQKLQDMEAKANEAGSKADQLEAEMKKMQAERSSLKDERDNLAREVKRLQDTNADLEKQISAVKSGSSDEISRLLTNLESARADLDAREKKLAEKNQRLQHLEDLLARKDKAVKDLKQKMLDALTGYKKLGINVTEKNGQVYVSMAEKLLFQSGKYAVGQQGRQALKKIAQVLAANPDINVLVEGHTDDVPLRGAGAIKDNWDLSVMRATAVTKILLQDANINPKRITAAGRSKYVPVDPRNTPEARQKNRRTEIILTPDLTELYKLLSN</sequence>
<reference evidence="5 6" key="1">
    <citation type="submission" date="2018-03" db="EMBL/GenBank/DDBJ databases">
        <title>Genomic Encyclopedia of Archaeal and Bacterial Type Strains, Phase II (KMG-II): from individual species to whole genera.</title>
        <authorList>
            <person name="Goeker M."/>
        </authorList>
    </citation>
    <scope>NUCLEOTIDE SEQUENCE [LARGE SCALE GENOMIC DNA]</scope>
    <source>
        <strain evidence="5 6">DSM 27267</strain>
    </source>
</reference>
<keyword evidence="1" id="KW-0472">Membrane</keyword>
<dbReference type="EMBL" id="PYGC01000001">
    <property type="protein sequence ID" value="PSK85758.1"/>
    <property type="molecule type" value="Genomic_DNA"/>
</dbReference>
<dbReference type="Proteomes" id="UP000396862">
    <property type="component" value="Unassembled WGS sequence"/>
</dbReference>
<evidence type="ECO:0000256" key="1">
    <source>
        <dbReference type="PROSITE-ProRule" id="PRU00473"/>
    </source>
</evidence>
<evidence type="ECO:0000313" key="6">
    <source>
        <dbReference type="Proteomes" id="UP000240621"/>
    </source>
</evidence>
<gene>
    <name evidence="5" type="ORF">CLV93_101729</name>
    <name evidence="4" type="ORF">JCM18694_06240</name>
</gene>
<comment type="caution">
    <text evidence="5">The sequence shown here is derived from an EMBL/GenBank/DDBJ whole genome shotgun (WGS) entry which is preliminary data.</text>
</comment>
<dbReference type="PANTHER" id="PTHR30329">
    <property type="entry name" value="STATOR ELEMENT OF FLAGELLAR MOTOR COMPLEX"/>
    <property type="match status" value="1"/>
</dbReference>
<evidence type="ECO:0000259" key="3">
    <source>
        <dbReference type="PROSITE" id="PS51123"/>
    </source>
</evidence>
<dbReference type="Gene3D" id="3.30.1330.60">
    <property type="entry name" value="OmpA-like domain"/>
    <property type="match status" value="1"/>
</dbReference>
<reference evidence="4 7" key="2">
    <citation type="submission" date="2019-10" db="EMBL/GenBank/DDBJ databases">
        <title>Prolixibacter strains distinguished by the presence of nitrate reductase genes were adept at nitrate-dependent anaerobic corrosion of metallic iron and carbon steel.</title>
        <authorList>
            <person name="Iino T."/>
            <person name="Shono N."/>
            <person name="Ito K."/>
            <person name="Nakamura R."/>
            <person name="Sueoka K."/>
            <person name="Harayama S."/>
            <person name="Ohkuma M."/>
        </authorList>
    </citation>
    <scope>NUCLEOTIDE SEQUENCE [LARGE SCALE GENOMIC DNA]</scope>
    <source>
        <strain evidence="4 7">MIC1-1</strain>
    </source>
</reference>
<feature type="coiled-coil region" evidence="2">
    <location>
        <begin position="28"/>
        <end position="157"/>
    </location>
</feature>